<accession>A0A1F5YZ84</accession>
<dbReference type="InterPro" id="IPR050312">
    <property type="entry name" value="IolE/XylAMocC-like"/>
</dbReference>
<protein>
    <recommendedName>
        <fullName evidence="1">Xylose isomerase-like TIM barrel domain-containing protein</fullName>
    </recommendedName>
</protein>
<dbReference type="Gene3D" id="3.20.20.150">
    <property type="entry name" value="Divalent-metal-dependent TIM barrel enzymes"/>
    <property type="match status" value="1"/>
</dbReference>
<dbReference type="PANTHER" id="PTHR12110:SF41">
    <property type="entry name" value="INOSOSE DEHYDRATASE"/>
    <property type="match status" value="1"/>
</dbReference>
<dbReference type="InterPro" id="IPR036237">
    <property type="entry name" value="Xyl_isomerase-like_sf"/>
</dbReference>
<evidence type="ECO:0000313" key="3">
    <source>
        <dbReference type="Proteomes" id="UP000179129"/>
    </source>
</evidence>
<dbReference type="AlphaFoldDB" id="A0A1F5YZ84"/>
<dbReference type="EMBL" id="MFIX01000070">
    <property type="protein sequence ID" value="OGG05267.1"/>
    <property type="molecule type" value="Genomic_DNA"/>
</dbReference>
<evidence type="ECO:0000313" key="2">
    <source>
        <dbReference type="EMBL" id="OGG05267.1"/>
    </source>
</evidence>
<dbReference type="Pfam" id="PF01261">
    <property type="entry name" value="AP_endonuc_2"/>
    <property type="match status" value="1"/>
</dbReference>
<dbReference type="STRING" id="1817867.A3F83_12895"/>
<dbReference type="Proteomes" id="UP000179129">
    <property type="component" value="Unassembled WGS sequence"/>
</dbReference>
<dbReference type="PANTHER" id="PTHR12110">
    <property type="entry name" value="HYDROXYPYRUVATE ISOMERASE"/>
    <property type="match status" value="1"/>
</dbReference>
<feature type="domain" description="Xylose isomerase-like TIM barrel" evidence="1">
    <location>
        <begin position="82"/>
        <end position="302"/>
    </location>
</feature>
<name>A0A1F5YZ84_9BACT</name>
<dbReference type="SUPFAM" id="SSF51658">
    <property type="entry name" value="Xylose isomerase-like"/>
    <property type="match status" value="1"/>
</dbReference>
<dbReference type="InterPro" id="IPR013022">
    <property type="entry name" value="Xyl_isomerase-like_TIM-brl"/>
</dbReference>
<dbReference type="InterPro" id="IPR006311">
    <property type="entry name" value="TAT_signal"/>
</dbReference>
<dbReference type="PROSITE" id="PS51257">
    <property type="entry name" value="PROKAR_LIPOPROTEIN"/>
    <property type="match status" value="1"/>
</dbReference>
<organism evidence="2 3">
    <name type="scientific">Candidatus Glassbacteria bacterium RIFCSPLOWO2_12_FULL_58_11</name>
    <dbReference type="NCBI Taxonomy" id="1817867"/>
    <lineage>
        <taxon>Bacteria</taxon>
        <taxon>Candidatus Glassiibacteriota</taxon>
    </lineage>
</organism>
<comment type="caution">
    <text evidence="2">The sequence shown here is derived from an EMBL/GenBank/DDBJ whole genome shotgun (WGS) entry which is preliminary data.</text>
</comment>
<reference evidence="2 3" key="1">
    <citation type="journal article" date="2016" name="Nat. Commun.">
        <title>Thousands of microbial genomes shed light on interconnected biogeochemical processes in an aquifer system.</title>
        <authorList>
            <person name="Anantharaman K."/>
            <person name="Brown C.T."/>
            <person name="Hug L.A."/>
            <person name="Sharon I."/>
            <person name="Castelle C.J."/>
            <person name="Probst A.J."/>
            <person name="Thomas B.C."/>
            <person name="Singh A."/>
            <person name="Wilkins M.J."/>
            <person name="Karaoz U."/>
            <person name="Brodie E.L."/>
            <person name="Williams K.H."/>
            <person name="Hubbard S.S."/>
            <person name="Banfield J.F."/>
        </authorList>
    </citation>
    <scope>NUCLEOTIDE SEQUENCE [LARGE SCALE GENOMIC DNA]</scope>
</reference>
<sequence length="312" mass="33888">MGESIKLFSRRGFIALGGGVLGAAAAACGRKPAAEMEKTAPAGSGAMMGGLAAADKFPEDIPYAGFRMGVQSWCLREFKPLEQLIADVRELGLAHVELAAVVHLPVDSPDEKIREAVAAFNQAGITIDAFGVERMPNDEARCRRLFEYGKMIGALDLSAAPAYDALPLVDRLSEEYGIPVGIHNHGPEDKLYATPDMYREHLKGLSNRVGLLVDTGHYGRSGVDPLKVIEEFPERIHGVHLKDMVRGGAGEPEWVDRIVGEGELDLPGLMRKLKEIDFRGPLSLEYESDPSNPMPRMKECLAAVRKVCVELG</sequence>
<proteinExistence type="predicted"/>
<dbReference type="PROSITE" id="PS51318">
    <property type="entry name" value="TAT"/>
    <property type="match status" value="1"/>
</dbReference>
<evidence type="ECO:0000259" key="1">
    <source>
        <dbReference type="Pfam" id="PF01261"/>
    </source>
</evidence>
<gene>
    <name evidence="2" type="ORF">A3F83_12895</name>
</gene>